<dbReference type="EMBL" id="CP104064">
    <property type="protein sequence ID" value="WAH38980.1"/>
    <property type="molecule type" value="Genomic_DNA"/>
</dbReference>
<protein>
    <submittedName>
        <fullName evidence="4">Type II secretion system GspH family protein</fullName>
    </submittedName>
</protein>
<organism evidence="4 5">
    <name type="scientific">Alicyclobacillus dauci</name>
    <dbReference type="NCBI Taxonomy" id="1475485"/>
    <lineage>
        <taxon>Bacteria</taxon>
        <taxon>Bacillati</taxon>
        <taxon>Bacillota</taxon>
        <taxon>Bacilli</taxon>
        <taxon>Bacillales</taxon>
        <taxon>Alicyclobacillaceae</taxon>
        <taxon>Alicyclobacillus</taxon>
    </lineage>
</organism>
<evidence type="ECO:0000313" key="4">
    <source>
        <dbReference type="EMBL" id="WAH38980.1"/>
    </source>
</evidence>
<evidence type="ECO:0000256" key="2">
    <source>
        <dbReference type="ARBA" id="ARBA00023287"/>
    </source>
</evidence>
<dbReference type="RefSeq" id="WP_268046604.1">
    <property type="nucleotide sequence ID" value="NZ_CP104064.1"/>
</dbReference>
<evidence type="ECO:0000313" key="5">
    <source>
        <dbReference type="Proteomes" id="UP001164803"/>
    </source>
</evidence>
<dbReference type="Gene3D" id="3.30.700.10">
    <property type="entry name" value="Glycoprotein, Type 4 Pilin"/>
    <property type="match status" value="1"/>
</dbReference>
<dbReference type="Proteomes" id="UP001164803">
    <property type="component" value="Chromosome"/>
</dbReference>
<keyword evidence="3" id="KW-0472">Membrane</keyword>
<name>A0ABY6Z8C6_9BACL</name>
<keyword evidence="3" id="KW-0812">Transmembrane</keyword>
<proteinExistence type="predicted"/>
<keyword evidence="2" id="KW-0178">Competence</keyword>
<dbReference type="InterPro" id="IPR045584">
    <property type="entry name" value="Pilin-like"/>
</dbReference>
<dbReference type="InterPro" id="IPR012902">
    <property type="entry name" value="N_methyl_site"/>
</dbReference>
<evidence type="ECO:0000256" key="1">
    <source>
        <dbReference type="ARBA" id="ARBA00004241"/>
    </source>
</evidence>
<dbReference type="NCBIfam" id="TIGR02532">
    <property type="entry name" value="IV_pilin_GFxxxE"/>
    <property type="match status" value="1"/>
</dbReference>
<reference evidence="4" key="1">
    <citation type="submission" date="2022-08" db="EMBL/GenBank/DDBJ databases">
        <title>Alicyclobacillus dauci DSM2870, complete genome.</title>
        <authorList>
            <person name="Wang Q."/>
            <person name="Cai R."/>
            <person name="Wang Z."/>
        </authorList>
    </citation>
    <scope>NUCLEOTIDE SEQUENCE</scope>
    <source>
        <strain evidence="4">DSM 28700</strain>
    </source>
</reference>
<feature type="transmembrane region" description="Helical" evidence="3">
    <location>
        <begin position="12"/>
        <end position="33"/>
    </location>
</feature>
<gene>
    <name evidence="4" type="ORF">NZD86_11110</name>
</gene>
<dbReference type="PANTHER" id="PTHR30093">
    <property type="entry name" value="GENERAL SECRETION PATHWAY PROTEIN G"/>
    <property type="match status" value="1"/>
</dbReference>
<dbReference type="SUPFAM" id="SSF54523">
    <property type="entry name" value="Pili subunits"/>
    <property type="match status" value="1"/>
</dbReference>
<keyword evidence="3" id="KW-1133">Transmembrane helix</keyword>
<comment type="subcellular location">
    <subcellularLocation>
        <location evidence="1">Cell surface</location>
    </subcellularLocation>
</comment>
<evidence type="ECO:0000256" key="3">
    <source>
        <dbReference type="SAM" id="Phobius"/>
    </source>
</evidence>
<accession>A0ABY6Z8C6</accession>
<sequence length="120" mass="12661">MQNTRLRPQRDGAFSLLELMVAVAIVAIMVGVLTPHLMGATEQARQTACDGNTKTISAALAEYNLMHFSLPSGDTNAQLTALVANRLLDNSALTGHFTIDDVDPNNTTVSCASTGGNNES</sequence>
<dbReference type="Pfam" id="PF07963">
    <property type="entry name" value="N_methyl"/>
    <property type="match status" value="1"/>
</dbReference>
<keyword evidence="5" id="KW-1185">Reference proteome</keyword>